<proteinExistence type="predicted"/>
<accession>A0ABP8FRY5</accession>
<dbReference type="PANTHER" id="PTHR43305:SF1">
    <property type="entry name" value="FAMILY N-ACETYLTRANSFERASE, PUTATIVE (AFU_ORTHOLOGUE AFUA_2G01380)-RELATED"/>
    <property type="match status" value="1"/>
</dbReference>
<evidence type="ECO:0000313" key="3">
    <source>
        <dbReference type="Proteomes" id="UP001500582"/>
    </source>
</evidence>
<evidence type="ECO:0000259" key="1">
    <source>
        <dbReference type="PROSITE" id="PS51186"/>
    </source>
</evidence>
<organism evidence="2 3">
    <name type="scientific">Mucilaginibacter gynuensis</name>
    <dbReference type="NCBI Taxonomy" id="1302236"/>
    <lineage>
        <taxon>Bacteria</taxon>
        <taxon>Pseudomonadati</taxon>
        <taxon>Bacteroidota</taxon>
        <taxon>Sphingobacteriia</taxon>
        <taxon>Sphingobacteriales</taxon>
        <taxon>Sphingobacteriaceae</taxon>
        <taxon>Mucilaginibacter</taxon>
    </lineage>
</organism>
<gene>
    <name evidence="2" type="ORF">GCM10023149_04250</name>
</gene>
<dbReference type="InterPro" id="IPR052777">
    <property type="entry name" value="Acetyltransferase_Enz"/>
</dbReference>
<comment type="caution">
    <text evidence="2">The sequence shown here is derived from an EMBL/GenBank/DDBJ whole genome shotgun (WGS) entry which is preliminary data.</text>
</comment>
<feature type="domain" description="N-acetyltransferase" evidence="1">
    <location>
        <begin position="8"/>
        <end position="172"/>
    </location>
</feature>
<name>A0ABP8FRY5_9SPHI</name>
<dbReference type="InterPro" id="IPR016181">
    <property type="entry name" value="Acyl_CoA_acyltransferase"/>
</dbReference>
<dbReference type="Proteomes" id="UP001500582">
    <property type="component" value="Unassembled WGS sequence"/>
</dbReference>
<reference evidence="3" key="1">
    <citation type="journal article" date="2019" name="Int. J. Syst. Evol. Microbiol.">
        <title>The Global Catalogue of Microorganisms (GCM) 10K type strain sequencing project: providing services to taxonomists for standard genome sequencing and annotation.</title>
        <authorList>
            <consortium name="The Broad Institute Genomics Platform"/>
            <consortium name="The Broad Institute Genome Sequencing Center for Infectious Disease"/>
            <person name="Wu L."/>
            <person name="Ma J."/>
        </authorList>
    </citation>
    <scope>NUCLEOTIDE SEQUENCE [LARGE SCALE GENOMIC DNA]</scope>
    <source>
        <strain evidence="3">JCM 17705</strain>
    </source>
</reference>
<sequence>MDKSEKVITRTVVIPDDLEAVKKLWFDYLVWGNDNMQELYSVHPHHPKETVEQDLQQINKFQPPYGQLFLSIYEDKVCGLGSLKKINPEIGEIKRMFVDPTFRQIGAGQAILEELLVEAKKVGYKKVRLDSPKFMKAAHSLYRSFGFRDIEAYPEMEIPAEFKDYLLFMELDLTDDNKAGLKNFPEDGTGSFSQKTIP</sequence>
<dbReference type="InterPro" id="IPR000182">
    <property type="entry name" value="GNAT_dom"/>
</dbReference>
<dbReference type="SUPFAM" id="SSF55729">
    <property type="entry name" value="Acyl-CoA N-acyltransferases (Nat)"/>
    <property type="match status" value="1"/>
</dbReference>
<keyword evidence="3" id="KW-1185">Reference proteome</keyword>
<protein>
    <recommendedName>
        <fullName evidence="1">N-acetyltransferase domain-containing protein</fullName>
    </recommendedName>
</protein>
<dbReference type="Pfam" id="PF00583">
    <property type="entry name" value="Acetyltransf_1"/>
    <property type="match status" value="1"/>
</dbReference>
<dbReference type="PROSITE" id="PS51186">
    <property type="entry name" value="GNAT"/>
    <property type="match status" value="1"/>
</dbReference>
<dbReference type="RefSeq" id="WP_345209333.1">
    <property type="nucleotide sequence ID" value="NZ_BAABFT010000001.1"/>
</dbReference>
<dbReference type="CDD" id="cd04301">
    <property type="entry name" value="NAT_SF"/>
    <property type="match status" value="1"/>
</dbReference>
<evidence type="ECO:0000313" key="2">
    <source>
        <dbReference type="EMBL" id="GAA4309795.1"/>
    </source>
</evidence>
<dbReference type="EMBL" id="BAABFT010000001">
    <property type="protein sequence ID" value="GAA4309795.1"/>
    <property type="molecule type" value="Genomic_DNA"/>
</dbReference>
<dbReference type="PANTHER" id="PTHR43305">
    <property type="entry name" value="FAMILY N-ACETYLTRANSFERASE, PUTATIVE (AFU_ORTHOLOGUE AFUA_2G01380)-RELATED"/>
    <property type="match status" value="1"/>
</dbReference>
<dbReference type="Gene3D" id="3.40.630.30">
    <property type="match status" value="1"/>
</dbReference>